<accession>A0AAI9ZHG0</accession>
<name>A0AAI9ZHG0_9PEZI</name>
<evidence type="ECO:0000313" key="2">
    <source>
        <dbReference type="EMBL" id="KAK1624635.1"/>
    </source>
</evidence>
<keyword evidence="3" id="KW-1185">Reference proteome</keyword>
<organism evidence="2 3">
    <name type="scientific">Colletotrichum phormii</name>
    <dbReference type="NCBI Taxonomy" id="359342"/>
    <lineage>
        <taxon>Eukaryota</taxon>
        <taxon>Fungi</taxon>
        <taxon>Dikarya</taxon>
        <taxon>Ascomycota</taxon>
        <taxon>Pezizomycotina</taxon>
        <taxon>Sordariomycetes</taxon>
        <taxon>Hypocreomycetidae</taxon>
        <taxon>Glomerellales</taxon>
        <taxon>Glomerellaceae</taxon>
        <taxon>Colletotrichum</taxon>
        <taxon>Colletotrichum acutatum species complex</taxon>
    </lineage>
</organism>
<dbReference type="RefSeq" id="XP_060440630.1">
    <property type="nucleotide sequence ID" value="XM_060591196.1"/>
</dbReference>
<reference evidence="2" key="1">
    <citation type="submission" date="2021-06" db="EMBL/GenBank/DDBJ databases">
        <title>Comparative genomics, transcriptomics and evolutionary studies reveal genomic signatures of adaptation to plant cell wall in hemibiotrophic fungi.</title>
        <authorList>
            <consortium name="DOE Joint Genome Institute"/>
            <person name="Baroncelli R."/>
            <person name="Diaz J.F."/>
            <person name="Benocci T."/>
            <person name="Peng M."/>
            <person name="Battaglia E."/>
            <person name="Haridas S."/>
            <person name="Andreopoulos W."/>
            <person name="Labutti K."/>
            <person name="Pangilinan J."/>
            <person name="Floch G.L."/>
            <person name="Makela M.R."/>
            <person name="Henrissat B."/>
            <person name="Grigoriev I.V."/>
            <person name="Crouch J.A."/>
            <person name="De Vries R.P."/>
            <person name="Sukno S.A."/>
            <person name="Thon M.R."/>
        </authorList>
    </citation>
    <scope>NUCLEOTIDE SEQUENCE</scope>
    <source>
        <strain evidence="2">CBS 102054</strain>
    </source>
</reference>
<proteinExistence type="predicted"/>
<comment type="caution">
    <text evidence="2">The sequence shown here is derived from an EMBL/GenBank/DDBJ whole genome shotgun (WGS) entry which is preliminary data.</text>
</comment>
<dbReference type="Proteomes" id="UP001243989">
    <property type="component" value="Unassembled WGS sequence"/>
</dbReference>
<dbReference type="AlphaFoldDB" id="A0AAI9ZHG0"/>
<dbReference type="GeneID" id="85476058"/>
<evidence type="ECO:0000313" key="3">
    <source>
        <dbReference type="Proteomes" id="UP001243989"/>
    </source>
</evidence>
<feature type="region of interest" description="Disordered" evidence="1">
    <location>
        <begin position="81"/>
        <end position="102"/>
    </location>
</feature>
<dbReference type="EMBL" id="JAHMHQ010000023">
    <property type="protein sequence ID" value="KAK1624635.1"/>
    <property type="molecule type" value="Genomic_DNA"/>
</dbReference>
<gene>
    <name evidence="2" type="ORF">BDP81DRAFT_437104</name>
</gene>
<protein>
    <submittedName>
        <fullName evidence="2">Uncharacterized protein</fullName>
    </submittedName>
</protein>
<evidence type="ECO:0000256" key="1">
    <source>
        <dbReference type="SAM" id="MobiDB-lite"/>
    </source>
</evidence>
<feature type="compositionally biased region" description="Low complexity" evidence="1">
    <location>
        <begin position="87"/>
        <end position="102"/>
    </location>
</feature>
<sequence>MVYQLEVALLCRSVLSCCFIPTVTHSFIRSTLFYTFFPRCSPSPSFWPLRPLLSRLLPSPSPVPPRVSPLASLAEALLLPSPPPPTTSWSRTSATRPPVSSS</sequence>